<dbReference type="InterPro" id="IPR005801">
    <property type="entry name" value="ADC_synthase"/>
</dbReference>
<sequence length="451" mass="47839">MQLEQGIDAVIALRAAVCLGGPVALDSVAGSPRRWSLVGFDPLVRAEGTTSIAGLRDLVGQIPDLGVQGPFAGGFIGALAYDLGVAGEALELPAEPWGQPLIAGGLYTDFFLLDHVRGTATLVAAELDDDPRGPLERRLEHARDRLADARVNPPPLAVAGRGLKRHTPPEEHRQRVEAVRELIRDGELYQANIAHRISCSVDQSPLALYESLRAANPAPYAGYLEFPGGALLSSSPELLLDFDGREAVTRPIKGTAPRGIDDEEDARLARELLASVKDRAELAMIVDLERNDLGRVATPGGVSVDAFPELERYAAVQHLVATVRARPRPGVDAVALLEALFPGGSITGAPKLRSMEAIALLEGEGRGFFTGSLGFLDTRGRACFDILIRTLLWRPTPGGGEVSLRVGGGITWDSDPAAEESETIHKARAMLAALGLDPREAVADAAGEGSR</sequence>
<keyword evidence="3" id="KW-1185">Reference proteome</keyword>
<dbReference type="PANTHER" id="PTHR11236:SF9">
    <property type="entry name" value="ANTHRANILATE SYNTHASE COMPONENT 1"/>
    <property type="match status" value="1"/>
</dbReference>
<feature type="domain" description="Chorismate-utilising enzyme C-terminal" evidence="1">
    <location>
        <begin position="170"/>
        <end position="426"/>
    </location>
</feature>
<dbReference type="InterPro" id="IPR019999">
    <property type="entry name" value="Anth_synth_I-like"/>
</dbReference>
<dbReference type="PANTHER" id="PTHR11236">
    <property type="entry name" value="AMINOBENZOATE/ANTHRANILATE SYNTHASE"/>
    <property type="match status" value="1"/>
</dbReference>
<accession>A0A518BM21</accession>
<proteinExistence type="predicted"/>
<dbReference type="KEGG" id="pbap:Pla133_31190"/>
<evidence type="ECO:0000259" key="1">
    <source>
        <dbReference type="Pfam" id="PF00425"/>
    </source>
</evidence>
<reference evidence="2 3" key="1">
    <citation type="submission" date="2019-02" db="EMBL/GenBank/DDBJ databases">
        <title>Deep-cultivation of Planctomycetes and their phenomic and genomic characterization uncovers novel biology.</title>
        <authorList>
            <person name="Wiegand S."/>
            <person name="Jogler M."/>
            <person name="Boedeker C."/>
            <person name="Pinto D."/>
            <person name="Vollmers J."/>
            <person name="Rivas-Marin E."/>
            <person name="Kohn T."/>
            <person name="Peeters S.H."/>
            <person name="Heuer A."/>
            <person name="Rast P."/>
            <person name="Oberbeckmann S."/>
            <person name="Bunk B."/>
            <person name="Jeske O."/>
            <person name="Meyerdierks A."/>
            <person name="Storesund J.E."/>
            <person name="Kallscheuer N."/>
            <person name="Luecker S."/>
            <person name="Lage O.M."/>
            <person name="Pohl T."/>
            <person name="Merkel B.J."/>
            <person name="Hornburger P."/>
            <person name="Mueller R.-W."/>
            <person name="Bruemmer F."/>
            <person name="Labrenz M."/>
            <person name="Spormann A.M."/>
            <person name="Op den Camp H."/>
            <person name="Overmann J."/>
            <person name="Amann R."/>
            <person name="Jetten M.S.M."/>
            <person name="Mascher T."/>
            <person name="Medema M.H."/>
            <person name="Devos D.P."/>
            <person name="Kaster A.-K."/>
            <person name="Ovreas L."/>
            <person name="Rohde M."/>
            <person name="Galperin M.Y."/>
            <person name="Jogler C."/>
        </authorList>
    </citation>
    <scope>NUCLEOTIDE SEQUENCE [LARGE SCALE GENOMIC DNA]</scope>
    <source>
        <strain evidence="2 3">Pla133</strain>
    </source>
</reference>
<dbReference type="SUPFAM" id="SSF56322">
    <property type="entry name" value="ADC synthase"/>
    <property type="match status" value="1"/>
</dbReference>
<dbReference type="AlphaFoldDB" id="A0A518BM21"/>
<keyword evidence="2" id="KW-0032">Aminotransferase</keyword>
<evidence type="ECO:0000313" key="3">
    <source>
        <dbReference type="Proteomes" id="UP000316921"/>
    </source>
</evidence>
<protein>
    <submittedName>
        <fullName evidence="2">Aminodeoxychorismate synthase component 1</fullName>
        <ecNumber evidence="2">2.6.1.85</ecNumber>
    </submittedName>
</protein>
<dbReference type="GO" id="GO:0046820">
    <property type="term" value="F:4-amino-4-deoxychorismate synthase activity"/>
    <property type="evidence" value="ECO:0007669"/>
    <property type="project" value="UniProtKB-EC"/>
</dbReference>
<dbReference type="Gene3D" id="3.60.120.10">
    <property type="entry name" value="Anthranilate synthase"/>
    <property type="match status" value="1"/>
</dbReference>
<dbReference type="EMBL" id="CP036287">
    <property type="protein sequence ID" value="QDU68028.1"/>
    <property type="molecule type" value="Genomic_DNA"/>
</dbReference>
<name>A0A518BM21_9BACT</name>
<evidence type="ECO:0000313" key="2">
    <source>
        <dbReference type="EMBL" id="QDU68028.1"/>
    </source>
</evidence>
<keyword evidence="2" id="KW-0808">Transferase</keyword>
<dbReference type="PRINTS" id="PR00095">
    <property type="entry name" value="ANTSNTHASEI"/>
</dbReference>
<dbReference type="EC" id="2.6.1.85" evidence="2"/>
<dbReference type="Pfam" id="PF00425">
    <property type="entry name" value="Chorismate_bind"/>
    <property type="match status" value="1"/>
</dbReference>
<dbReference type="GO" id="GO:0000162">
    <property type="term" value="P:L-tryptophan biosynthetic process"/>
    <property type="evidence" value="ECO:0007669"/>
    <property type="project" value="TreeGrafter"/>
</dbReference>
<dbReference type="InterPro" id="IPR015890">
    <property type="entry name" value="Chorismate_C"/>
</dbReference>
<gene>
    <name evidence="2" type="primary">pabB</name>
    <name evidence="2" type="ORF">Pla133_31190</name>
</gene>
<organism evidence="2 3">
    <name type="scientific">Engelhardtia mirabilis</name>
    <dbReference type="NCBI Taxonomy" id="2528011"/>
    <lineage>
        <taxon>Bacteria</taxon>
        <taxon>Pseudomonadati</taxon>
        <taxon>Planctomycetota</taxon>
        <taxon>Planctomycetia</taxon>
        <taxon>Planctomycetia incertae sedis</taxon>
        <taxon>Engelhardtia</taxon>
    </lineage>
</organism>
<dbReference type="RefSeq" id="WP_419195394.1">
    <property type="nucleotide sequence ID" value="NZ_CP036287.1"/>
</dbReference>
<dbReference type="Proteomes" id="UP000316921">
    <property type="component" value="Chromosome"/>
</dbReference>